<evidence type="ECO:0000313" key="3">
    <source>
        <dbReference type="Proteomes" id="UP000815325"/>
    </source>
</evidence>
<name>A0ABQ7H2T8_DUNSA</name>
<organism evidence="2 3">
    <name type="scientific">Dunaliella salina</name>
    <name type="common">Green alga</name>
    <name type="synonym">Protococcus salinus</name>
    <dbReference type="NCBI Taxonomy" id="3046"/>
    <lineage>
        <taxon>Eukaryota</taxon>
        <taxon>Viridiplantae</taxon>
        <taxon>Chlorophyta</taxon>
        <taxon>core chlorophytes</taxon>
        <taxon>Chlorophyceae</taxon>
        <taxon>CS clade</taxon>
        <taxon>Chlamydomonadales</taxon>
        <taxon>Dunaliellaceae</taxon>
        <taxon>Dunaliella</taxon>
    </lineage>
</organism>
<proteinExistence type="predicted"/>
<sequence>MARKVGDLERKNKTLVRKPEDEYWGEEAGRRFVVQQEELVLVHEENMRLKKQLAQGGKGAGGAAAAEENAALASQIEELTSLVRFYEKKVSTMSERLAVGGGAGSAGPGPDDWVLQDLSHDGSLYLVDPKTNKMFTVPSGSNSYPRPVGMRLPSGIKLGSNSRMDRFICTLDSYCQVIKHGIVYYGKWAKVLRTFDDGNGPGGLS</sequence>
<gene>
    <name evidence="2" type="ORF">DUNSADRAFT_14174</name>
</gene>
<dbReference type="EMBL" id="MU069493">
    <property type="protein sequence ID" value="KAF5841171.1"/>
    <property type="molecule type" value="Genomic_DNA"/>
</dbReference>
<reference evidence="2" key="1">
    <citation type="submission" date="2017-08" db="EMBL/GenBank/DDBJ databases">
        <authorList>
            <person name="Polle J.E."/>
            <person name="Barry K."/>
            <person name="Cushman J."/>
            <person name="Schmutz J."/>
            <person name="Tran D."/>
            <person name="Hathwaick L.T."/>
            <person name="Yim W.C."/>
            <person name="Jenkins J."/>
            <person name="Mckie-Krisberg Z.M."/>
            <person name="Prochnik S."/>
            <person name="Lindquist E."/>
            <person name="Dockter R.B."/>
            <person name="Adam C."/>
            <person name="Molina H."/>
            <person name="Bunkerborg J."/>
            <person name="Jin E."/>
            <person name="Buchheim M."/>
            <person name="Magnuson J."/>
        </authorList>
    </citation>
    <scope>NUCLEOTIDE SEQUENCE</scope>
    <source>
        <strain evidence="2">CCAP 19/18</strain>
    </source>
</reference>
<accession>A0ABQ7H2T8</accession>
<dbReference type="Proteomes" id="UP000815325">
    <property type="component" value="Unassembled WGS sequence"/>
</dbReference>
<feature type="coiled-coil region" evidence="1">
    <location>
        <begin position="69"/>
        <end position="96"/>
    </location>
</feature>
<protein>
    <submittedName>
        <fullName evidence="2">Uncharacterized protein</fullName>
    </submittedName>
</protein>
<keyword evidence="3" id="KW-1185">Reference proteome</keyword>
<evidence type="ECO:0000256" key="1">
    <source>
        <dbReference type="SAM" id="Coils"/>
    </source>
</evidence>
<comment type="caution">
    <text evidence="2">The sequence shown here is derived from an EMBL/GenBank/DDBJ whole genome shotgun (WGS) entry which is preliminary data.</text>
</comment>
<evidence type="ECO:0000313" key="2">
    <source>
        <dbReference type="EMBL" id="KAF5841171.1"/>
    </source>
</evidence>
<keyword evidence="1" id="KW-0175">Coiled coil</keyword>